<name>A0A7N0UVY5_KALFE</name>
<dbReference type="FunFam" id="1.25.40.10:FF:000196">
    <property type="entry name" value="Pentatricopeptide repeat-containing protein At4g14850"/>
    <property type="match status" value="1"/>
</dbReference>
<evidence type="ECO:0000256" key="1">
    <source>
        <dbReference type="ARBA" id="ARBA00022737"/>
    </source>
</evidence>
<dbReference type="PANTHER" id="PTHR24015">
    <property type="entry name" value="OS07G0578800 PROTEIN-RELATED"/>
    <property type="match status" value="1"/>
</dbReference>
<dbReference type="Gene3D" id="1.25.40.10">
    <property type="entry name" value="Tetratricopeptide repeat domain"/>
    <property type="match status" value="2"/>
</dbReference>
<dbReference type="Pfam" id="PF13041">
    <property type="entry name" value="PPR_2"/>
    <property type="match status" value="1"/>
</dbReference>
<dbReference type="GO" id="GO:0009451">
    <property type="term" value="P:RNA modification"/>
    <property type="evidence" value="ECO:0007669"/>
    <property type="project" value="InterPro"/>
</dbReference>
<dbReference type="Pfam" id="PF01535">
    <property type="entry name" value="PPR"/>
    <property type="match status" value="1"/>
</dbReference>
<evidence type="ECO:0000256" key="2">
    <source>
        <dbReference type="PROSITE-ProRule" id="PRU00708"/>
    </source>
</evidence>
<dbReference type="InterPro" id="IPR046960">
    <property type="entry name" value="PPR_At4g14850-like_plant"/>
</dbReference>
<dbReference type="InterPro" id="IPR002885">
    <property type="entry name" value="PPR_rpt"/>
</dbReference>
<evidence type="ECO:0000313" key="3">
    <source>
        <dbReference type="EnsemblPlants" id="Kaladp0086s0029.1.v1.1.CDS.1"/>
    </source>
</evidence>
<keyword evidence="4" id="KW-1185">Reference proteome</keyword>
<proteinExistence type="predicted"/>
<dbReference type="GO" id="GO:0003723">
    <property type="term" value="F:RNA binding"/>
    <property type="evidence" value="ECO:0007669"/>
    <property type="project" value="InterPro"/>
</dbReference>
<sequence length="177" mass="19515">MITGFVRENMHEEALSVLAEMMAAGISPNELTFVTIMSACDCAEVGRILQAKAMKSGFEAYTSVSNATITMYSSIGELRTAELIFERLEERDLISWNAMISSYTEGSFERSAFLTFLQMQGAGIVSDKFTVGSLLMITEFLEAVAMIHAFVFKNGLLMETEVSNALISSYSKHESIL</sequence>
<accession>A0A7N0UVY5</accession>
<dbReference type="OMA" id="GSALIDX"/>
<evidence type="ECO:0000313" key="4">
    <source>
        <dbReference type="Proteomes" id="UP000594263"/>
    </source>
</evidence>
<dbReference type="InterPro" id="IPR011990">
    <property type="entry name" value="TPR-like_helical_dom_sf"/>
</dbReference>
<evidence type="ECO:0008006" key="5">
    <source>
        <dbReference type="Google" id="ProtNLM"/>
    </source>
</evidence>
<reference evidence="3" key="1">
    <citation type="submission" date="2021-01" db="UniProtKB">
        <authorList>
            <consortium name="EnsemblPlants"/>
        </authorList>
    </citation>
    <scope>IDENTIFICATION</scope>
</reference>
<dbReference type="Proteomes" id="UP000594263">
    <property type="component" value="Unplaced"/>
</dbReference>
<dbReference type="Gramene" id="Kaladp0086s0029.1.v1.1">
    <property type="protein sequence ID" value="Kaladp0086s0029.1.v1.1.CDS.1"/>
    <property type="gene ID" value="Kaladp0086s0029.v1.1"/>
</dbReference>
<keyword evidence="1" id="KW-0677">Repeat</keyword>
<dbReference type="PROSITE" id="PS51375">
    <property type="entry name" value="PPR"/>
    <property type="match status" value="1"/>
</dbReference>
<dbReference type="EnsemblPlants" id="Kaladp0086s0029.1.v1.1">
    <property type="protein sequence ID" value="Kaladp0086s0029.1.v1.1.CDS.1"/>
    <property type="gene ID" value="Kaladp0086s0029.v1.1"/>
</dbReference>
<dbReference type="AlphaFoldDB" id="A0A7N0UVY5"/>
<feature type="repeat" description="PPR" evidence="2">
    <location>
        <begin position="1"/>
        <end position="28"/>
    </location>
</feature>
<organism evidence="3 4">
    <name type="scientific">Kalanchoe fedtschenkoi</name>
    <name type="common">Lavender scallops</name>
    <name type="synonym">South American air plant</name>
    <dbReference type="NCBI Taxonomy" id="63787"/>
    <lineage>
        <taxon>Eukaryota</taxon>
        <taxon>Viridiplantae</taxon>
        <taxon>Streptophyta</taxon>
        <taxon>Embryophyta</taxon>
        <taxon>Tracheophyta</taxon>
        <taxon>Spermatophyta</taxon>
        <taxon>Magnoliopsida</taxon>
        <taxon>eudicotyledons</taxon>
        <taxon>Gunneridae</taxon>
        <taxon>Pentapetalae</taxon>
        <taxon>Saxifragales</taxon>
        <taxon>Crassulaceae</taxon>
        <taxon>Kalanchoe</taxon>
    </lineage>
</organism>
<protein>
    <recommendedName>
        <fullName evidence="5">Pentatricopeptide repeat-containing protein</fullName>
    </recommendedName>
</protein>
<dbReference type="NCBIfam" id="TIGR00756">
    <property type="entry name" value="PPR"/>
    <property type="match status" value="1"/>
</dbReference>